<dbReference type="InterPro" id="IPR035987">
    <property type="entry name" value="Ribosomal_uS8_sf"/>
</dbReference>
<dbReference type="Gene3D" id="3.30.1490.10">
    <property type="match status" value="1"/>
</dbReference>
<keyword evidence="2 8" id="KW-0699">rRNA-binding</keyword>
<dbReference type="GO" id="GO:0005737">
    <property type="term" value="C:cytoplasm"/>
    <property type="evidence" value="ECO:0007669"/>
    <property type="project" value="UniProtKB-ARBA"/>
</dbReference>
<comment type="function">
    <text evidence="8">One of the primary rRNA binding proteins, it binds directly to 16S rRNA central domain where it helps coordinate assembly of the platform of the 30S subunit.</text>
</comment>
<evidence type="ECO:0000256" key="3">
    <source>
        <dbReference type="ARBA" id="ARBA00022884"/>
    </source>
</evidence>
<dbReference type="EMBL" id="FWWZ01000001">
    <property type="protein sequence ID" value="SMC08919.1"/>
    <property type="molecule type" value="Genomic_DNA"/>
</dbReference>
<evidence type="ECO:0000256" key="5">
    <source>
        <dbReference type="ARBA" id="ARBA00023274"/>
    </source>
</evidence>
<dbReference type="OrthoDB" id="9802617at2"/>
<dbReference type="NCBIfam" id="NF001109">
    <property type="entry name" value="PRK00136.1"/>
    <property type="match status" value="1"/>
</dbReference>
<dbReference type="GO" id="GO:0005840">
    <property type="term" value="C:ribosome"/>
    <property type="evidence" value="ECO:0007669"/>
    <property type="project" value="UniProtKB-KW"/>
</dbReference>
<dbReference type="GO" id="GO:0019843">
    <property type="term" value="F:rRNA binding"/>
    <property type="evidence" value="ECO:0007669"/>
    <property type="project" value="UniProtKB-UniRule"/>
</dbReference>
<organism evidence="10 11">
    <name type="scientific">Nitratiruptor tergarcus DSM 16512</name>
    <dbReference type="NCBI Taxonomy" id="1069081"/>
    <lineage>
        <taxon>Bacteria</taxon>
        <taxon>Pseudomonadati</taxon>
        <taxon>Campylobacterota</taxon>
        <taxon>Epsilonproteobacteria</taxon>
        <taxon>Nautiliales</taxon>
        <taxon>Nitratiruptoraceae</taxon>
        <taxon>Nitratiruptor</taxon>
    </lineage>
</organism>
<evidence type="ECO:0000256" key="7">
    <source>
        <dbReference type="ARBA" id="ARBA00046740"/>
    </source>
</evidence>
<evidence type="ECO:0000256" key="4">
    <source>
        <dbReference type="ARBA" id="ARBA00022980"/>
    </source>
</evidence>
<evidence type="ECO:0000313" key="10">
    <source>
        <dbReference type="EMBL" id="SMC08919.1"/>
    </source>
</evidence>
<comment type="similarity">
    <text evidence="1 8 9">Belongs to the universal ribosomal protein uS8 family.</text>
</comment>
<evidence type="ECO:0000313" key="11">
    <source>
        <dbReference type="Proteomes" id="UP000192602"/>
    </source>
</evidence>
<sequence>MINDMIADSITRIRNASMRGQEVTKLLYSKIVESIVKILQEKGYIESYKVVEEGNKKFINVVLKYEEAGKKKKPVINEIKRISKPGRRVYKGKDEIKRFKNGYGTIIVSTSKGVLPNDEAYRLGVGGEVLCSVW</sequence>
<dbReference type="SUPFAM" id="SSF56047">
    <property type="entry name" value="Ribosomal protein S8"/>
    <property type="match status" value="1"/>
</dbReference>
<evidence type="ECO:0000256" key="6">
    <source>
        <dbReference type="ARBA" id="ARBA00035258"/>
    </source>
</evidence>
<gene>
    <name evidence="8" type="primary">rpsH</name>
    <name evidence="10" type="ORF">SAMN05660197_0702</name>
</gene>
<evidence type="ECO:0000256" key="9">
    <source>
        <dbReference type="RuleBase" id="RU003660"/>
    </source>
</evidence>
<comment type="subunit">
    <text evidence="7 8">Part of the 30S ribosomal subunit. Contacts proteins S5 and S12.</text>
</comment>
<dbReference type="PANTHER" id="PTHR11758">
    <property type="entry name" value="40S RIBOSOMAL PROTEIN S15A"/>
    <property type="match status" value="1"/>
</dbReference>
<dbReference type="InterPro" id="IPR000630">
    <property type="entry name" value="Ribosomal_uS8"/>
</dbReference>
<dbReference type="GO" id="GO:0006412">
    <property type="term" value="P:translation"/>
    <property type="evidence" value="ECO:0007669"/>
    <property type="project" value="UniProtKB-UniRule"/>
</dbReference>
<dbReference type="GO" id="GO:0003735">
    <property type="term" value="F:structural constituent of ribosome"/>
    <property type="evidence" value="ECO:0007669"/>
    <property type="project" value="InterPro"/>
</dbReference>
<dbReference type="STRING" id="1069081.SAMN05660197_0702"/>
<evidence type="ECO:0000256" key="8">
    <source>
        <dbReference type="HAMAP-Rule" id="MF_01302"/>
    </source>
</evidence>
<dbReference type="Proteomes" id="UP000192602">
    <property type="component" value="Unassembled WGS sequence"/>
</dbReference>
<dbReference type="RefSeq" id="WP_084275174.1">
    <property type="nucleotide sequence ID" value="NZ_AP026671.1"/>
</dbReference>
<accession>A0A1W1WRS2</accession>
<dbReference type="AlphaFoldDB" id="A0A1W1WRS2"/>
<evidence type="ECO:0000256" key="2">
    <source>
        <dbReference type="ARBA" id="ARBA00022730"/>
    </source>
</evidence>
<keyword evidence="4 8" id="KW-0689">Ribosomal protein</keyword>
<dbReference type="GO" id="GO:1990904">
    <property type="term" value="C:ribonucleoprotein complex"/>
    <property type="evidence" value="ECO:0007669"/>
    <property type="project" value="UniProtKB-KW"/>
</dbReference>
<dbReference type="PROSITE" id="PS00053">
    <property type="entry name" value="RIBOSOMAL_S8"/>
    <property type="match status" value="1"/>
</dbReference>
<keyword evidence="11" id="KW-1185">Reference proteome</keyword>
<dbReference type="FunFam" id="3.30.1370.30:FF:000002">
    <property type="entry name" value="30S ribosomal protein S8"/>
    <property type="match status" value="1"/>
</dbReference>
<evidence type="ECO:0000256" key="1">
    <source>
        <dbReference type="ARBA" id="ARBA00006471"/>
    </source>
</evidence>
<dbReference type="InterPro" id="IPR047863">
    <property type="entry name" value="Ribosomal_uS8_CS"/>
</dbReference>
<keyword evidence="3 8" id="KW-0694">RNA-binding</keyword>
<dbReference type="Pfam" id="PF00410">
    <property type="entry name" value="Ribosomal_S8"/>
    <property type="match status" value="1"/>
</dbReference>
<dbReference type="Gene3D" id="3.30.1370.30">
    <property type="match status" value="1"/>
</dbReference>
<name>A0A1W1WRS2_9BACT</name>
<reference evidence="11" key="1">
    <citation type="submission" date="2017-04" db="EMBL/GenBank/DDBJ databases">
        <authorList>
            <person name="Varghese N."/>
            <person name="Submissions S."/>
        </authorList>
    </citation>
    <scope>NUCLEOTIDE SEQUENCE [LARGE SCALE GENOMIC DNA]</scope>
    <source>
        <strain evidence="11">DSM 16512</strain>
    </source>
</reference>
<proteinExistence type="inferred from homology"/>
<dbReference type="HAMAP" id="MF_01302_B">
    <property type="entry name" value="Ribosomal_uS8_B"/>
    <property type="match status" value="1"/>
</dbReference>
<protein>
    <recommendedName>
        <fullName evidence="6 8">Small ribosomal subunit protein uS8</fullName>
    </recommendedName>
</protein>
<dbReference type="FunFam" id="3.30.1490.10:FF:000001">
    <property type="entry name" value="30S ribosomal protein S8"/>
    <property type="match status" value="1"/>
</dbReference>
<keyword evidence="5 8" id="KW-0687">Ribonucleoprotein</keyword>